<dbReference type="EMBL" id="JACTNZ010000005">
    <property type="protein sequence ID" value="KAG5549591.1"/>
    <property type="molecule type" value="Genomic_DNA"/>
</dbReference>
<evidence type="ECO:0000313" key="1">
    <source>
        <dbReference type="EMBL" id="KAG5549591.1"/>
    </source>
</evidence>
<dbReference type="Proteomes" id="UP000823749">
    <property type="component" value="Chromosome 5"/>
</dbReference>
<dbReference type="PANTHER" id="PTHR46250">
    <property type="entry name" value="MYB/SANT-LIKE DNA-BINDING DOMAIN PROTEIN-RELATED"/>
    <property type="match status" value="1"/>
</dbReference>
<protein>
    <submittedName>
        <fullName evidence="1">Uncharacterized protein</fullName>
    </submittedName>
</protein>
<accession>A0AAV6KAT2</accession>
<reference evidence="1" key="1">
    <citation type="submission" date="2020-08" db="EMBL/GenBank/DDBJ databases">
        <title>Plant Genome Project.</title>
        <authorList>
            <person name="Zhang R.-G."/>
        </authorList>
    </citation>
    <scope>NUCLEOTIDE SEQUENCE</scope>
    <source>
        <strain evidence="1">WSP0</strain>
        <tissue evidence="1">Leaf</tissue>
    </source>
</reference>
<organism evidence="1 2">
    <name type="scientific">Rhododendron griersonianum</name>
    <dbReference type="NCBI Taxonomy" id="479676"/>
    <lineage>
        <taxon>Eukaryota</taxon>
        <taxon>Viridiplantae</taxon>
        <taxon>Streptophyta</taxon>
        <taxon>Embryophyta</taxon>
        <taxon>Tracheophyta</taxon>
        <taxon>Spermatophyta</taxon>
        <taxon>Magnoliopsida</taxon>
        <taxon>eudicotyledons</taxon>
        <taxon>Gunneridae</taxon>
        <taxon>Pentapetalae</taxon>
        <taxon>asterids</taxon>
        <taxon>Ericales</taxon>
        <taxon>Ericaceae</taxon>
        <taxon>Ericoideae</taxon>
        <taxon>Rhodoreae</taxon>
        <taxon>Rhododendron</taxon>
    </lineage>
</organism>
<name>A0AAV6KAT2_9ERIC</name>
<dbReference type="AlphaFoldDB" id="A0AAV6KAT2"/>
<sequence>MNGKAFPMYESWQFLFGRDRATSEVAEDAAELDDVPADPVETINPVDLFNDCYTPSFANGDPAFGSNANTPATNIGPERPKKKAKVDAKEASIHDAFGNYMAQSSTAFLKIADSVGFEDRLAAKKEKVFGELEKLDLQLLDMFAAHAIIVSAEENVDTFYDIPENYRQAWVEAVLAGKIKLKTT</sequence>
<gene>
    <name evidence="1" type="ORF">RHGRI_014797</name>
</gene>
<keyword evidence="2" id="KW-1185">Reference proteome</keyword>
<comment type="caution">
    <text evidence="1">The sequence shown here is derived from an EMBL/GenBank/DDBJ whole genome shotgun (WGS) entry which is preliminary data.</text>
</comment>
<evidence type="ECO:0000313" key="2">
    <source>
        <dbReference type="Proteomes" id="UP000823749"/>
    </source>
</evidence>
<proteinExistence type="predicted"/>